<dbReference type="WBParaSite" id="nRc.2.0.1.t37404-RA">
    <property type="protein sequence ID" value="nRc.2.0.1.t37404-RA"/>
    <property type="gene ID" value="nRc.2.0.1.g37404"/>
</dbReference>
<dbReference type="SUPFAM" id="SSF52540">
    <property type="entry name" value="P-loop containing nucleoside triphosphate hydrolases"/>
    <property type="match status" value="1"/>
</dbReference>
<name>A0A915KHK0_ROMCU</name>
<dbReference type="GO" id="GO:0007264">
    <property type="term" value="P:small GTPase-mediated signal transduction"/>
    <property type="evidence" value="ECO:0007669"/>
    <property type="project" value="InterPro"/>
</dbReference>
<proteinExistence type="predicted"/>
<evidence type="ECO:0000313" key="3">
    <source>
        <dbReference type="Proteomes" id="UP000887565"/>
    </source>
</evidence>
<dbReference type="Proteomes" id="UP000887565">
    <property type="component" value="Unplaced"/>
</dbReference>
<evidence type="ECO:0000256" key="1">
    <source>
        <dbReference type="ARBA" id="ARBA00022741"/>
    </source>
</evidence>
<dbReference type="InterPro" id="IPR001806">
    <property type="entry name" value="Small_GTPase"/>
</dbReference>
<evidence type="ECO:0000313" key="4">
    <source>
        <dbReference type="WBParaSite" id="nRc.2.0.1.t37404-RA"/>
    </source>
</evidence>
<dbReference type="AlphaFoldDB" id="A0A915KHK0"/>
<dbReference type="Gene3D" id="3.40.50.300">
    <property type="entry name" value="P-loop containing nucleotide triphosphate hydrolases"/>
    <property type="match status" value="1"/>
</dbReference>
<keyword evidence="3" id="KW-1185">Reference proteome</keyword>
<dbReference type="Pfam" id="PF00071">
    <property type="entry name" value="Ras"/>
    <property type="match status" value="1"/>
</dbReference>
<dbReference type="GO" id="GO:0003924">
    <property type="term" value="F:GTPase activity"/>
    <property type="evidence" value="ECO:0007669"/>
    <property type="project" value="InterPro"/>
</dbReference>
<accession>A0A915KHK0</accession>
<keyword evidence="1" id="KW-0547">Nucleotide-binding</keyword>
<dbReference type="PANTHER" id="PTHR24072">
    <property type="entry name" value="RHO FAMILY GTPASE"/>
    <property type="match status" value="1"/>
</dbReference>
<dbReference type="InterPro" id="IPR003578">
    <property type="entry name" value="Small_GTPase_Rho"/>
</dbReference>
<protein>
    <submittedName>
        <fullName evidence="4">Uncharacterized protein</fullName>
    </submittedName>
</protein>
<reference evidence="4" key="1">
    <citation type="submission" date="2022-11" db="UniProtKB">
        <authorList>
            <consortium name="WormBaseParasite"/>
        </authorList>
    </citation>
    <scope>IDENTIFICATION</scope>
</reference>
<evidence type="ECO:0000256" key="2">
    <source>
        <dbReference type="ARBA" id="ARBA00023134"/>
    </source>
</evidence>
<keyword evidence="2" id="KW-0342">GTP-binding</keyword>
<sequence length="139" mass="16081">MVAVANQKKYVQDVNISSFSTVDNWRNLIEKTVGKSKLITCKVSGQPVNSRQLSQKAHIPTVWAVDQKRLYKEDIENIRISYTIWDTFGDHTNDRCFAYAGADAIFICYSTINRRSLKNAEKFWSAEIQKYNIARSHSW</sequence>
<dbReference type="InterPro" id="IPR027417">
    <property type="entry name" value="P-loop_NTPase"/>
</dbReference>
<dbReference type="GO" id="GO:0005525">
    <property type="term" value="F:GTP binding"/>
    <property type="evidence" value="ECO:0007669"/>
    <property type="project" value="UniProtKB-KW"/>
</dbReference>
<organism evidence="3 4">
    <name type="scientific">Romanomermis culicivorax</name>
    <name type="common">Nematode worm</name>
    <dbReference type="NCBI Taxonomy" id="13658"/>
    <lineage>
        <taxon>Eukaryota</taxon>
        <taxon>Metazoa</taxon>
        <taxon>Ecdysozoa</taxon>
        <taxon>Nematoda</taxon>
        <taxon>Enoplea</taxon>
        <taxon>Dorylaimia</taxon>
        <taxon>Mermithida</taxon>
        <taxon>Mermithoidea</taxon>
        <taxon>Mermithidae</taxon>
        <taxon>Romanomermis</taxon>
    </lineage>
</organism>